<evidence type="ECO:0000313" key="10">
    <source>
        <dbReference type="EMBL" id="MBR0563199.1"/>
    </source>
</evidence>
<dbReference type="Proteomes" id="UP000675747">
    <property type="component" value="Unassembled WGS sequence"/>
</dbReference>
<dbReference type="PANTHER" id="PTHR13090">
    <property type="entry name" value="ARGININE-HYDROXYLASE NDUFAF5, MITOCHONDRIAL"/>
    <property type="match status" value="1"/>
</dbReference>
<dbReference type="PANTHER" id="PTHR13090:SF1">
    <property type="entry name" value="ARGININE-HYDROXYLASE NDUFAF5, MITOCHONDRIAL"/>
    <property type="match status" value="1"/>
</dbReference>
<sequence>MSGRYDSRQLRRAFGRAAEGYEAAAILQREVETRLLESLEYLDDRVPARVLDIGAGPGRASAAMKKRWPRAEVVALDQALPMLRQARRRAGWLRPFRRVCGDAAALPFADAAFDVAFSSLCLQWAQDLPATLAEIRRVLKPGGLFLMSSFGPQTLVELRQAFAAADGGAPHVSEFAPIQRLGDALVAAGFRDPVLDQDTFTLTYPDVPALMRELRAIGATNAASDRRRALTGKARMRAVFDAYEGERRDGVLLSTWEVVYAQAWSPAPGAPRRGAGGEIASIPVAGIPIRRRGESR</sequence>
<protein>
    <recommendedName>
        <fullName evidence="3 8">Malonyl-[acyl-carrier protein] O-methyltransferase</fullName>
        <shortName evidence="8">Malonyl-ACP O-methyltransferase</shortName>
        <ecNumber evidence="3 8">2.1.1.197</ecNumber>
    </recommendedName>
    <alternativeName>
        <fullName evidence="8">Biotin synthesis protein BioC</fullName>
    </alternativeName>
</protein>
<feature type="domain" description="Methyltransferase type 11" evidence="9">
    <location>
        <begin position="51"/>
        <end position="146"/>
    </location>
</feature>
<keyword evidence="6 8" id="KW-0949">S-adenosyl-L-methionine</keyword>
<proteinExistence type="inferred from homology"/>
<dbReference type="GO" id="GO:0008757">
    <property type="term" value="F:S-adenosylmethionine-dependent methyltransferase activity"/>
    <property type="evidence" value="ECO:0007669"/>
    <property type="project" value="InterPro"/>
</dbReference>
<evidence type="ECO:0000259" key="9">
    <source>
        <dbReference type="Pfam" id="PF08241"/>
    </source>
</evidence>
<dbReference type="GO" id="GO:0009102">
    <property type="term" value="P:biotin biosynthetic process"/>
    <property type="evidence" value="ECO:0007669"/>
    <property type="project" value="UniProtKB-UniRule"/>
</dbReference>
<dbReference type="EMBL" id="JAGQFT010000108">
    <property type="protein sequence ID" value="MBR0563199.1"/>
    <property type="molecule type" value="Genomic_DNA"/>
</dbReference>
<gene>
    <name evidence="8 10" type="primary">bioC</name>
    <name evidence="11" type="ORF">KB893_008310</name>
    <name evidence="10" type="ORF">KB893_11850</name>
</gene>
<evidence type="ECO:0000256" key="8">
    <source>
        <dbReference type="HAMAP-Rule" id="MF_00835"/>
    </source>
</evidence>
<comment type="caution">
    <text evidence="10">The sequence shown here is derived from an EMBL/GenBank/DDBJ whole genome shotgun (WGS) entry which is preliminary data.</text>
</comment>
<comment type="function">
    <text evidence="8">Converts the free carboxyl group of a malonyl-thioester to its methyl ester by transfer of a methyl group from S-adenosyl-L-methionine (SAM). It allows to synthesize pimeloyl-ACP via the fatty acid synthetic pathway.</text>
</comment>
<dbReference type="EC" id="2.1.1.197" evidence="3 8"/>
<dbReference type="RefSeq" id="WP_211927117.1">
    <property type="nucleotide sequence ID" value="NZ_JAGQFT020000004.1"/>
</dbReference>
<reference evidence="10" key="2">
    <citation type="submission" date="2021-04" db="EMBL/GenBank/DDBJ databases">
        <authorList>
            <person name="Karlyshev A.V."/>
        </authorList>
    </citation>
    <scope>NUCLEOTIDE SEQUENCE</scope>
    <source>
        <strain evidence="10">LMG 29479</strain>
    </source>
</reference>
<dbReference type="GO" id="GO:0032259">
    <property type="term" value="P:methylation"/>
    <property type="evidence" value="ECO:0007669"/>
    <property type="project" value="UniProtKB-KW"/>
</dbReference>
<organism evidence="10">
    <name type="scientific">Coralloluteibacterium stylophorae</name>
    <dbReference type="NCBI Taxonomy" id="1776034"/>
    <lineage>
        <taxon>Bacteria</taxon>
        <taxon>Pseudomonadati</taxon>
        <taxon>Pseudomonadota</taxon>
        <taxon>Gammaproteobacteria</taxon>
        <taxon>Lysobacterales</taxon>
        <taxon>Lysobacteraceae</taxon>
        <taxon>Coralloluteibacterium</taxon>
    </lineage>
</organism>
<dbReference type="SUPFAM" id="SSF53335">
    <property type="entry name" value="S-adenosyl-L-methionine-dependent methyltransferases"/>
    <property type="match status" value="1"/>
</dbReference>
<keyword evidence="5 8" id="KW-0808">Transferase</keyword>
<evidence type="ECO:0000256" key="1">
    <source>
        <dbReference type="ARBA" id="ARBA00000852"/>
    </source>
</evidence>
<dbReference type="Pfam" id="PF08241">
    <property type="entry name" value="Methyltransf_11"/>
    <property type="match status" value="1"/>
</dbReference>
<comment type="pathway">
    <text evidence="2 8">Cofactor biosynthesis; biotin biosynthesis.</text>
</comment>
<dbReference type="Gene3D" id="3.40.50.150">
    <property type="entry name" value="Vaccinia Virus protein VP39"/>
    <property type="match status" value="1"/>
</dbReference>
<keyword evidence="4 8" id="KW-0489">Methyltransferase</keyword>
<keyword evidence="12" id="KW-1185">Reference proteome</keyword>
<evidence type="ECO:0000256" key="5">
    <source>
        <dbReference type="ARBA" id="ARBA00022679"/>
    </source>
</evidence>
<evidence type="ECO:0000256" key="2">
    <source>
        <dbReference type="ARBA" id="ARBA00004746"/>
    </source>
</evidence>
<name>A0A8J8AYZ4_9GAMM</name>
<dbReference type="InterPro" id="IPR029063">
    <property type="entry name" value="SAM-dependent_MTases_sf"/>
</dbReference>
<evidence type="ECO:0000256" key="7">
    <source>
        <dbReference type="ARBA" id="ARBA00022756"/>
    </source>
</evidence>
<dbReference type="UniPathway" id="UPA00078"/>
<keyword evidence="7 8" id="KW-0093">Biotin biosynthesis</keyword>
<dbReference type="GO" id="GO:0102130">
    <property type="term" value="F:malonyl-CoA methyltransferase activity"/>
    <property type="evidence" value="ECO:0007669"/>
    <property type="project" value="UniProtKB-EC"/>
</dbReference>
<dbReference type="AlphaFoldDB" id="A0A8J8AYZ4"/>
<dbReference type="InterPro" id="IPR050602">
    <property type="entry name" value="Malonyl-ACP_OMT"/>
</dbReference>
<accession>A0A8J8AYZ4</accession>
<dbReference type="EMBL" id="JAGQFT020000004">
    <property type="protein sequence ID" value="MBS7457139.1"/>
    <property type="molecule type" value="Genomic_DNA"/>
</dbReference>
<evidence type="ECO:0000313" key="12">
    <source>
        <dbReference type="Proteomes" id="UP000675747"/>
    </source>
</evidence>
<dbReference type="InterPro" id="IPR013216">
    <property type="entry name" value="Methyltransf_11"/>
</dbReference>
<dbReference type="HAMAP" id="MF_00835">
    <property type="entry name" value="BioC"/>
    <property type="match status" value="1"/>
</dbReference>
<dbReference type="InterPro" id="IPR011814">
    <property type="entry name" value="BioC"/>
</dbReference>
<comment type="similarity">
    <text evidence="8">Belongs to the methyltransferase superfamily.</text>
</comment>
<evidence type="ECO:0000256" key="3">
    <source>
        <dbReference type="ARBA" id="ARBA00012327"/>
    </source>
</evidence>
<comment type="catalytic activity">
    <reaction evidence="1 8">
        <text>malonyl-[ACP] + S-adenosyl-L-methionine = malonyl-[ACP] methyl ester + S-adenosyl-L-homocysteine</text>
        <dbReference type="Rhea" id="RHEA:17105"/>
        <dbReference type="Rhea" id="RHEA-COMP:9623"/>
        <dbReference type="Rhea" id="RHEA-COMP:9954"/>
        <dbReference type="ChEBI" id="CHEBI:57856"/>
        <dbReference type="ChEBI" id="CHEBI:59789"/>
        <dbReference type="ChEBI" id="CHEBI:78449"/>
        <dbReference type="ChEBI" id="CHEBI:78845"/>
        <dbReference type="EC" id="2.1.1.197"/>
    </reaction>
</comment>
<evidence type="ECO:0000313" key="11">
    <source>
        <dbReference type="EMBL" id="MBS7457139.1"/>
    </source>
</evidence>
<reference evidence="11 12" key="1">
    <citation type="journal article" date="2021" name="Microbiol. Resour. Announc.">
        <title>Draft Genome Sequence of Coralloluteibacterium stylophorae LMG 29479T.</title>
        <authorList>
            <person name="Karlyshev A.V."/>
            <person name="Kudryashova E.B."/>
            <person name="Ariskina E.V."/>
            <person name="Conroy A.P."/>
            <person name="Abidueva E.Y."/>
        </authorList>
    </citation>
    <scope>NUCLEOTIDE SEQUENCE [LARGE SCALE GENOMIC DNA]</scope>
    <source>
        <strain evidence="11 12">LMG 29479</strain>
    </source>
</reference>
<dbReference type="CDD" id="cd02440">
    <property type="entry name" value="AdoMet_MTases"/>
    <property type="match status" value="1"/>
</dbReference>
<dbReference type="NCBIfam" id="TIGR02072">
    <property type="entry name" value="BioC"/>
    <property type="match status" value="1"/>
</dbReference>
<evidence type="ECO:0000256" key="4">
    <source>
        <dbReference type="ARBA" id="ARBA00022603"/>
    </source>
</evidence>
<dbReference type="GO" id="GO:0010340">
    <property type="term" value="F:carboxyl-O-methyltransferase activity"/>
    <property type="evidence" value="ECO:0007669"/>
    <property type="project" value="UniProtKB-UniRule"/>
</dbReference>
<evidence type="ECO:0000256" key="6">
    <source>
        <dbReference type="ARBA" id="ARBA00022691"/>
    </source>
</evidence>